<dbReference type="GeneID" id="112923856"/>
<keyword evidence="3" id="KW-0963">Cytoplasm</keyword>
<dbReference type="PANTHER" id="PTHR12021:SF3">
    <property type="entry name" value="THYMOSIN BETA-4-LIKE"/>
    <property type="match status" value="1"/>
</dbReference>
<keyword evidence="5" id="KW-0206">Cytoskeleton</keyword>
<evidence type="ECO:0000256" key="1">
    <source>
        <dbReference type="ARBA" id="ARBA00004245"/>
    </source>
</evidence>
<accession>A0ABM5B1W9</accession>
<comment type="function">
    <text evidence="6">Plays an important role in the organization of the cytoskeleton. Binds to and sequesters actin monomers (G actin) and therefore inhibits actin polymerization.</text>
</comment>
<feature type="signal peptide" evidence="7">
    <location>
        <begin position="1"/>
        <end position="21"/>
    </location>
</feature>
<evidence type="ECO:0000313" key="8">
    <source>
        <dbReference type="Proteomes" id="UP001652641"/>
    </source>
</evidence>
<reference evidence="9" key="1">
    <citation type="submission" date="2025-08" db="UniProtKB">
        <authorList>
            <consortium name="RefSeq"/>
        </authorList>
    </citation>
    <scope>IDENTIFICATION</scope>
    <source>
        <tissue evidence="9">Cell line</tissue>
    </source>
</reference>
<sequence length="66" mass="7510">MAESQTGLWTLLTLTVFSTSSETTSDKPNLAEIEKFNKPKLKAEMEETNPLFCKETVELEKRTQES</sequence>
<evidence type="ECO:0000256" key="7">
    <source>
        <dbReference type="SAM" id="SignalP"/>
    </source>
</evidence>
<dbReference type="Proteomes" id="UP001652641">
    <property type="component" value="Chromosome 7"/>
</dbReference>
<proteinExistence type="inferred from homology"/>
<evidence type="ECO:0000256" key="4">
    <source>
        <dbReference type="ARBA" id="ARBA00023203"/>
    </source>
</evidence>
<evidence type="ECO:0000256" key="5">
    <source>
        <dbReference type="ARBA" id="ARBA00023212"/>
    </source>
</evidence>
<dbReference type="InterPro" id="IPR038386">
    <property type="entry name" value="Beta-thymosin_sf"/>
</dbReference>
<dbReference type="Pfam" id="PF01290">
    <property type="entry name" value="Thymosin"/>
    <property type="match status" value="1"/>
</dbReference>
<comment type="subcellular location">
    <subcellularLocation>
        <location evidence="1">Cytoplasm</location>
        <location evidence="1">Cytoskeleton</location>
    </subcellularLocation>
</comment>
<keyword evidence="4" id="KW-0009">Actin-binding</keyword>
<feature type="chain" id="PRO_5046335438" evidence="7">
    <location>
        <begin position="22"/>
        <end position="66"/>
    </location>
</feature>
<evidence type="ECO:0000313" key="9">
    <source>
        <dbReference type="RefSeq" id="XP_072621036.1"/>
    </source>
</evidence>
<evidence type="ECO:0000256" key="6">
    <source>
        <dbReference type="ARBA" id="ARBA00025497"/>
    </source>
</evidence>
<keyword evidence="8" id="KW-1185">Reference proteome</keyword>
<comment type="similarity">
    <text evidence="2">Belongs to the thymosin beta family.</text>
</comment>
<keyword evidence="7" id="KW-0732">Signal</keyword>
<dbReference type="InterPro" id="IPR001152">
    <property type="entry name" value="Beta-thymosin"/>
</dbReference>
<dbReference type="PANTHER" id="PTHR12021">
    <property type="entry name" value="THYMOSIN BETA"/>
    <property type="match status" value="1"/>
</dbReference>
<evidence type="ECO:0000256" key="3">
    <source>
        <dbReference type="ARBA" id="ARBA00022490"/>
    </source>
</evidence>
<name>A0ABM5B1W9_VULVU</name>
<protein>
    <submittedName>
        <fullName evidence="9">Thymosin beta-4-like</fullName>
    </submittedName>
</protein>
<gene>
    <name evidence="9" type="primary">LOC112923856</name>
</gene>
<dbReference type="Gene3D" id="1.20.5.520">
    <property type="entry name" value="Single helix bin"/>
    <property type="match status" value="1"/>
</dbReference>
<evidence type="ECO:0000256" key="2">
    <source>
        <dbReference type="ARBA" id="ARBA00009511"/>
    </source>
</evidence>
<organism evidence="8 9">
    <name type="scientific">Vulpes vulpes</name>
    <name type="common">Red fox</name>
    <dbReference type="NCBI Taxonomy" id="9627"/>
    <lineage>
        <taxon>Eukaryota</taxon>
        <taxon>Metazoa</taxon>
        <taxon>Chordata</taxon>
        <taxon>Craniata</taxon>
        <taxon>Vertebrata</taxon>
        <taxon>Euteleostomi</taxon>
        <taxon>Mammalia</taxon>
        <taxon>Eutheria</taxon>
        <taxon>Laurasiatheria</taxon>
        <taxon>Carnivora</taxon>
        <taxon>Caniformia</taxon>
        <taxon>Canidae</taxon>
        <taxon>Vulpes</taxon>
    </lineage>
</organism>
<dbReference type="RefSeq" id="XP_072621036.1">
    <property type="nucleotide sequence ID" value="XM_072764935.1"/>
</dbReference>